<evidence type="ECO:0000313" key="10">
    <source>
        <dbReference type="Proteomes" id="UP000193564"/>
    </source>
</evidence>
<keyword evidence="1 6" id="KW-1277">Toxin-antitoxin system</keyword>
<dbReference type="InterPro" id="IPR051619">
    <property type="entry name" value="TypeII_TA_RNase_PINc/VapC"/>
</dbReference>
<proteinExistence type="inferred from homology"/>
<evidence type="ECO:0000256" key="5">
    <source>
        <dbReference type="ARBA" id="ARBA00022842"/>
    </source>
</evidence>
<dbReference type="CDD" id="cd09873">
    <property type="entry name" value="PIN_Pae0151-like"/>
    <property type="match status" value="1"/>
</dbReference>
<name>A0A1X1TAU8_9MYCO</name>
<dbReference type="EC" id="3.1.-.-" evidence="6"/>
<keyword evidence="2 6" id="KW-0540">Nuclease</keyword>
<keyword evidence="10" id="KW-1185">Reference proteome</keyword>
<dbReference type="EMBL" id="LQOS01000025">
    <property type="protein sequence ID" value="ORV41682.1"/>
    <property type="molecule type" value="Genomic_DNA"/>
</dbReference>
<protein>
    <recommendedName>
        <fullName evidence="6">Ribonuclease VapC</fullName>
        <shortName evidence="6">RNase VapC</shortName>
        <ecNumber evidence="6">3.1.-.-</ecNumber>
    </recommendedName>
    <alternativeName>
        <fullName evidence="6">Toxin VapC</fullName>
    </alternativeName>
</protein>
<dbReference type="KEGG" id="mdr:MDOR_04870"/>
<dbReference type="OrthoDB" id="4377304at2"/>
<evidence type="ECO:0000313" key="9">
    <source>
        <dbReference type="EMBL" id="ORV41682.1"/>
    </source>
</evidence>
<comment type="cofactor">
    <cofactor evidence="6">
        <name>Mg(2+)</name>
        <dbReference type="ChEBI" id="CHEBI:18420"/>
    </cofactor>
</comment>
<keyword evidence="5 6" id="KW-0460">Magnesium</keyword>
<dbReference type="Pfam" id="PF01850">
    <property type="entry name" value="PIN"/>
    <property type="match status" value="1"/>
</dbReference>
<dbReference type="STRING" id="126673.AWC01_09785"/>
<accession>A0A1X1TAU8</accession>
<dbReference type="GO" id="GO:0016787">
    <property type="term" value="F:hydrolase activity"/>
    <property type="evidence" value="ECO:0007669"/>
    <property type="project" value="UniProtKB-KW"/>
</dbReference>
<dbReference type="GO" id="GO:0000287">
    <property type="term" value="F:magnesium ion binding"/>
    <property type="evidence" value="ECO:0007669"/>
    <property type="project" value="UniProtKB-UniRule"/>
</dbReference>
<dbReference type="RefSeq" id="WP_085190431.1">
    <property type="nucleotide sequence ID" value="NZ_AP022605.1"/>
</dbReference>
<dbReference type="InterPro" id="IPR002716">
    <property type="entry name" value="PIN_dom"/>
</dbReference>
<dbReference type="Proteomes" id="UP000467201">
    <property type="component" value="Chromosome"/>
</dbReference>
<dbReference type="PANTHER" id="PTHR35901:SF1">
    <property type="entry name" value="EXONUCLEASE VAPC9"/>
    <property type="match status" value="1"/>
</dbReference>
<keyword evidence="6" id="KW-0800">Toxin</keyword>
<dbReference type="EMBL" id="AP022605">
    <property type="protein sequence ID" value="BBZ06318.1"/>
    <property type="molecule type" value="Genomic_DNA"/>
</dbReference>
<reference evidence="8 11" key="2">
    <citation type="journal article" date="2019" name="Emerg. Microbes Infect.">
        <title>Comprehensive subspecies identification of 175 nontuberculous mycobacteria species based on 7547 genomic profiles.</title>
        <authorList>
            <person name="Matsumoto Y."/>
            <person name="Kinjo T."/>
            <person name="Motooka D."/>
            <person name="Nabeya D."/>
            <person name="Jung N."/>
            <person name="Uechi K."/>
            <person name="Horii T."/>
            <person name="Iida T."/>
            <person name="Fujita J."/>
            <person name="Nakamura S."/>
        </authorList>
    </citation>
    <scope>NUCLEOTIDE SEQUENCE [LARGE SCALE GENOMIC DNA]</scope>
    <source>
        <strain evidence="8 11">JCM 12405</strain>
    </source>
</reference>
<gene>
    <name evidence="8" type="primary">vapC3</name>
    <name evidence="6" type="synonym">vapC</name>
    <name evidence="9" type="ORF">AWC01_09785</name>
    <name evidence="8" type="ORF">MDOR_04870</name>
</gene>
<reference evidence="9 10" key="1">
    <citation type="submission" date="2016-01" db="EMBL/GenBank/DDBJ databases">
        <title>The new phylogeny of the genus Mycobacterium.</title>
        <authorList>
            <person name="Tarcisio F."/>
            <person name="Conor M."/>
            <person name="Antonella G."/>
            <person name="Elisabetta G."/>
            <person name="Giulia F.S."/>
            <person name="Sara T."/>
            <person name="Anna F."/>
            <person name="Clotilde B."/>
            <person name="Roberto B."/>
            <person name="Veronica D.S."/>
            <person name="Fabio R."/>
            <person name="Monica P."/>
            <person name="Olivier J."/>
            <person name="Enrico T."/>
            <person name="Nicola S."/>
        </authorList>
    </citation>
    <scope>NUCLEOTIDE SEQUENCE [LARGE SCALE GENOMIC DNA]</scope>
    <source>
        <strain evidence="9 10">DSM 44339</strain>
    </source>
</reference>
<feature type="binding site" evidence="6">
    <location>
        <position position="104"/>
    </location>
    <ligand>
        <name>Mg(2+)</name>
        <dbReference type="ChEBI" id="CHEBI:18420"/>
    </ligand>
</feature>
<dbReference type="SUPFAM" id="SSF88723">
    <property type="entry name" value="PIN domain-like"/>
    <property type="match status" value="1"/>
</dbReference>
<dbReference type="InterPro" id="IPR022907">
    <property type="entry name" value="VapC_family"/>
</dbReference>
<sequence>MSASSAPREQVVIDASAMVDLLARAGDRYSAVRARLARTVMHAPAHFDAEVLSALGRLQRGGALTVVQVDAALDELRRAPVTRHCLTPLVVGAWARRDTLRLADALYVELADTAGLMLLTTDQRLARAWPSADAII</sequence>
<dbReference type="InterPro" id="IPR029060">
    <property type="entry name" value="PIN-like_dom_sf"/>
</dbReference>
<evidence type="ECO:0000313" key="8">
    <source>
        <dbReference type="EMBL" id="BBZ06318.1"/>
    </source>
</evidence>
<evidence type="ECO:0000259" key="7">
    <source>
        <dbReference type="Pfam" id="PF01850"/>
    </source>
</evidence>
<comment type="function">
    <text evidence="6">Toxic component of a toxin-antitoxin (TA) system. An RNase.</text>
</comment>
<dbReference type="Gene3D" id="3.40.50.1010">
    <property type="entry name" value="5'-nuclease"/>
    <property type="match status" value="1"/>
</dbReference>
<evidence type="ECO:0000256" key="3">
    <source>
        <dbReference type="ARBA" id="ARBA00022723"/>
    </source>
</evidence>
<keyword evidence="3 6" id="KW-0479">Metal-binding</keyword>
<keyword evidence="4 6" id="KW-0378">Hydrolase</keyword>
<organism evidence="9 10">
    <name type="scientific">Mycolicibacterium doricum</name>
    <dbReference type="NCBI Taxonomy" id="126673"/>
    <lineage>
        <taxon>Bacteria</taxon>
        <taxon>Bacillati</taxon>
        <taxon>Actinomycetota</taxon>
        <taxon>Actinomycetes</taxon>
        <taxon>Mycobacteriales</taxon>
        <taxon>Mycobacteriaceae</taxon>
        <taxon>Mycolicibacterium</taxon>
    </lineage>
</organism>
<dbReference type="GO" id="GO:0090729">
    <property type="term" value="F:toxin activity"/>
    <property type="evidence" value="ECO:0007669"/>
    <property type="project" value="UniProtKB-KW"/>
</dbReference>
<dbReference type="PANTHER" id="PTHR35901">
    <property type="entry name" value="RIBONUCLEASE VAPC3"/>
    <property type="match status" value="1"/>
</dbReference>
<reference evidence="8" key="3">
    <citation type="submission" date="2020-02" db="EMBL/GenBank/DDBJ databases">
        <authorList>
            <person name="Matsumoto Y."/>
            <person name="Motooka D."/>
            <person name="Nakamura S."/>
        </authorList>
    </citation>
    <scope>NUCLEOTIDE SEQUENCE</scope>
    <source>
        <strain evidence="8">JCM 12405</strain>
    </source>
</reference>
<feature type="binding site" evidence="6">
    <location>
        <position position="14"/>
    </location>
    <ligand>
        <name>Mg(2+)</name>
        <dbReference type="ChEBI" id="CHEBI:18420"/>
    </ligand>
</feature>
<evidence type="ECO:0000256" key="1">
    <source>
        <dbReference type="ARBA" id="ARBA00022649"/>
    </source>
</evidence>
<evidence type="ECO:0000313" key="11">
    <source>
        <dbReference type="Proteomes" id="UP000467201"/>
    </source>
</evidence>
<dbReference type="GO" id="GO:0004540">
    <property type="term" value="F:RNA nuclease activity"/>
    <property type="evidence" value="ECO:0007669"/>
    <property type="project" value="InterPro"/>
</dbReference>
<evidence type="ECO:0000256" key="2">
    <source>
        <dbReference type="ARBA" id="ARBA00022722"/>
    </source>
</evidence>
<dbReference type="Proteomes" id="UP000193564">
    <property type="component" value="Unassembled WGS sequence"/>
</dbReference>
<dbReference type="AlphaFoldDB" id="A0A1X1TAU8"/>
<comment type="similarity">
    <text evidence="6">Belongs to the PINc/VapC protein family.</text>
</comment>
<evidence type="ECO:0000256" key="4">
    <source>
        <dbReference type="ARBA" id="ARBA00022801"/>
    </source>
</evidence>
<evidence type="ECO:0000256" key="6">
    <source>
        <dbReference type="HAMAP-Rule" id="MF_00265"/>
    </source>
</evidence>
<feature type="domain" description="PIN" evidence="7">
    <location>
        <begin position="11"/>
        <end position="128"/>
    </location>
</feature>
<dbReference type="HAMAP" id="MF_00265">
    <property type="entry name" value="VapC_Nob1"/>
    <property type="match status" value="1"/>
</dbReference>
<dbReference type="InterPro" id="IPR044153">
    <property type="entry name" value="PIN_Pae0151-like"/>
</dbReference>